<comment type="caution">
    <text evidence="2">The sequence shown here is derived from an EMBL/GenBank/DDBJ whole genome shotgun (WGS) entry which is preliminary data.</text>
</comment>
<name>A0A3S5BV03_9PLAT</name>
<sequence>MENPTSLILQINQPPPRSFVSLVQDGMGRAERIIKAVMLPIGVANQPSTATATSMLPSQPSAGTGTSAGGNIPDQFPLGTVNSSALGHETSTHGSGHTDGGQIANSMTTGSVGGGSSSFVMGRVDSRAASAFVSSFRQLLPDADFNELQKILEMKVNQRDHRKDVSLV</sequence>
<dbReference type="AlphaFoldDB" id="A0A3S5BV03"/>
<evidence type="ECO:0000313" key="3">
    <source>
        <dbReference type="Proteomes" id="UP000784294"/>
    </source>
</evidence>
<organism evidence="2 3">
    <name type="scientific">Protopolystoma xenopodis</name>
    <dbReference type="NCBI Taxonomy" id="117903"/>
    <lineage>
        <taxon>Eukaryota</taxon>
        <taxon>Metazoa</taxon>
        <taxon>Spiralia</taxon>
        <taxon>Lophotrochozoa</taxon>
        <taxon>Platyhelminthes</taxon>
        <taxon>Monogenea</taxon>
        <taxon>Polyopisthocotylea</taxon>
        <taxon>Polystomatidea</taxon>
        <taxon>Polystomatidae</taxon>
        <taxon>Protopolystoma</taxon>
    </lineage>
</organism>
<feature type="compositionally biased region" description="Polar residues" evidence="1">
    <location>
        <begin position="50"/>
        <end position="65"/>
    </location>
</feature>
<keyword evidence="3" id="KW-1185">Reference proteome</keyword>
<protein>
    <submittedName>
        <fullName evidence="2">Uncharacterized protein</fullName>
    </submittedName>
</protein>
<evidence type="ECO:0000313" key="2">
    <source>
        <dbReference type="EMBL" id="VEL19637.1"/>
    </source>
</evidence>
<gene>
    <name evidence="2" type="ORF">PXEA_LOCUS13077</name>
</gene>
<evidence type="ECO:0000256" key="1">
    <source>
        <dbReference type="SAM" id="MobiDB-lite"/>
    </source>
</evidence>
<accession>A0A3S5BV03</accession>
<proteinExistence type="predicted"/>
<reference evidence="2" key="1">
    <citation type="submission" date="2018-11" db="EMBL/GenBank/DDBJ databases">
        <authorList>
            <consortium name="Pathogen Informatics"/>
        </authorList>
    </citation>
    <scope>NUCLEOTIDE SEQUENCE</scope>
</reference>
<dbReference type="Proteomes" id="UP000784294">
    <property type="component" value="Unassembled WGS sequence"/>
</dbReference>
<dbReference type="EMBL" id="CAAALY010042491">
    <property type="protein sequence ID" value="VEL19637.1"/>
    <property type="molecule type" value="Genomic_DNA"/>
</dbReference>
<feature type="region of interest" description="Disordered" evidence="1">
    <location>
        <begin position="50"/>
        <end position="110"/>
    </location>
</feature>